<evidence type="ECO:0000313" key="3">
    <source>
        <dbReference type="Proteomes" id="UP000004507"/>
    </source>
</evidence>
<dbReference type="eggNOG" id="ENOG5032S52">
    <property type="taxonomic scope" value="Bacteria"/>
</dbReference>
<dbReference type="Pfam" id="PF04994">
    <property type="entry name" value="TfoX_C"/>
    <property type="match status" value="1"/>
</dbReference>
<dbReference type="STRING" id="314232.SKA53_05203"/>
<dbReference type="HOGENOM" id="CLU_155224_0_0_5"/>
<reference evidence="2 3" key="1">
    <citation type="submission" date="2006-01" db="EMBL/GenBank/DDBJ databases">
        <authorList>
            <person name="Hagstrom A."/>
            <person name="Ferriera S."/>
            <person name="Johnson J."/>
            <person name="Kravitz S."/>
            <person name="Halpern A."/>
            <person name="Remington K."/>
            <person name="Beeson K."/>
            <person name="Tran B."/>
            <person name="Rogers Y.-H."/>
            <person name="Friedman R."/>
            <person name="Venter J.C."/>
        </authorList>
    </citation>
    <scope>NUCLEOTIDE SEQUENCE [LARGE SCALE GENOMIC DNA]</scope>
    <source>
        <strain evidence="2 3">SKA53</strain>
    </source>
</reference>
<keyword evidence="3" id="KW-1185">Reference proteome</keyword>
<dbReference type="PANTHER" id="PTHR36121">
    <property type="entry name" value="PROTEIN SXY"/>
    <property type="match status" value="1"/>
</dbReference>
<evidence type="ECO:0000313" key="2">
    <source>
        <dbReference type="EMBL" id="EAQ06458.1"/>
    </source>
</evidence>
<dbReference type="EMBL" id="AAMS01000005">
    <property type="protein sequence ID" value="EAQ06458.1"/>
    <property type="molecule type" value="Genomic_DNA"/>
</dbReference>
<dbReference type="Gene3D" id="1.10.150.20">
    <property type="entry name" value="5' to 3' exonuclease, C-terminal subdomain"/>
    <property type="match status" value="1"/>
</dbReference>
<gene>
    <name evidence="2" type="ORF">SKA53_05203</name>
</gene>
<evidence type="ECO:0000259" key="1">
    <source>
        <dbReference type="Pfam" id="PF04994"/>
    </source>
</evidence>
<dbReference type="AlphaFoldDB" id="A3V6D4"/>
<dbReference type="Proteomes" id="UP000004507">
    <property type="component" value="Unassembled WGS sequence"/>
</dbReference>
<feature type="domain" description="TfoX C-terminal" evidence="1">
    <location>
        <begin position="4"/>
        <end position="79"/>
    </location>
</feature>
<accession>A3V6D4</accession>
<organism evidence="2 3">
    <name type="scientific">Yoonia vestfoldensis SKA53</name>
    <dbReference type="NCBI Taxonomy" id="314232"/>
    <lineage>
        <taxon>Bacteria</taxon>
        <taxon>Pseudomonadati</taxon>
        <taxon>Pseudomonadota</taxon>
        <taxon>Alphaproteobacteria</taxon>
        <taxon>Rhodobacterales</taxon>
        <taxon>Paracoccaceae</taxon>
        <taxon>Yoonia</taxon>
    </lineage>
</organism>
<dbReference type="InterPro" id="IPR047525">
    <property type="entry name" value="TfoX-like"/>
</dbReference>
<dbReference type="OrthoDB" id="7861542at2"/>
<proteinExistence type="predicted"/>
<dbReference type="InterPro" id="IPR007077">
    <property type="entry name" value="TfoX_C"/>
</dbReference>
<dbReference type="PANTHER" id="PTHR36121:SF1">
    <property type="entry name" value="PROTEIN SXY"/>
    <property type="match status" value="1"/>
</dbReference>
<dbReference type="RefSeq" id="WP_007204996.1">
    <property type="nucleotide sequence ID" value="NZ_CH672414.1"/>
</dbReference>
<sequence>MPALETIRNIGPAVAASLRAAGIMDSQTLQAIGADAAYARLLANGARPHFIAYYVLHMALQGRPWNDCKGAEKDALRAQFDNLKARYCDSGQSELEKMLNQIGVVPAQKKPPA</sequence>
<comment type="caution">
    <text evidence="2">The sequence shown here is derived from an EMBL/GenBank/DDBJ whole genome shotgun (WGS) entry which is preliminary data.</text>
</comment>
<name>A3V6D4_9RHOB</name>
<protein>
    <submittedName>
        <fullName evidence="2">TfoX domain protein</fullName>
    </submittedName>
</protein>